<dbReference type="Proteomes" id="UP000663845">
    <property type="component" value="Unassembled WGS sequence"/>
</dbReference>
<evidence type="ECO:0000256" key="1">
    <source>
        <dbReference type="ARBA" id="ARBA00004141"/>
    </source>
</evidence>
<evidence type="ECO:0000313" key="8">
    <source>
        <dbReference type="Proteomes" id="UP000663845"/>
    </source>
</evidence>
<dbReference type="InterPro" id="IPR050927">
    <property type="entry name" value="TRPM"/>
</dbReference>
<evidence type="ECO:0000256" key="4">
    <source>
        <dbReference type="ARBA" id="ARBA00023136"/>
    </source>
</evidence>
<feature type="transmembrane region" description="Helical" evidence="5">
    <location>
        <begin position="207"/>
        <end position="224"/>
    </location>
</feature>
<gene>
    <name evidence="7" type="ORF">JYZ213_LOCUS39550</name>
</gene>
<feature type="transmembrane region" description="Helical" evidence="5">
    <location>
        <begin position="486"/>
        <end position="508"/>
    </location>
</feature>
<keyword evidence="3 5" id="KW-1133">Transmembrane helix</keyword>
<evidence type="ECO:0000259" key="6">
    <source>
        <dbReference type="Pfam" id="PF00520"/>
    </source>
</evidence>
<feature type="transmembrane region" description="Helical" evidence="5">
    <location>
        <begin position="520"/>
        <end position="540"/>
    </location>
</feature>
<dbReference type="InterPro" id="IPR005821">
    <property type="entry name" value="Ion_trans_dom"/>
</dbReference>
<organism evidence="7 8">
    <name type="scientific">Adineta steineri</name>
    <dbReference type="NCBI Taxonomy" id="433720"/>
    <lineage>
        <taxon>Eukaryota</taxon>
        <taxon>Metazoa</taxon>
        <taxon>Spiralia</taxon>
        <taxon>Gnathifera</taxon>
        <taxon>Rotifera</taxon>
        <taxon>Eurotatoria</taxon>
        <taxon>Bdelloidea</taxon>
        <taxon>Adinetida</taxon>
        <taxon>Adinetidae</taxon>
        <taxon>Adineta</taxon>
    </lineage>
</organism>
<feature type="domain" description="Ion transport" evidence="6">
    <location>
        <begin position="77"/>
        <end position="229"/>
    </location>
</feature>
<accession>A0A815NAV9</accession>
<dbReference type="EMBL" id="CAJNOG010001303">
    <property type="protein sequence ID" value="CAF1430706.1"/>
    <property type="molecule type" value="Genomic_DNA"/>
</dbReference>
<evidence type="ECO:0000256" key="2">
    <source>
        <dbReference type="ARBA" id="ARBA00022692"/>
    </source>
</evidence>
<dbReference type="PANTHER" id="PTHR13800:SF1">
    <property type="entry name" value="TRANSIENT RECEPTOR POTENTIAL CATION CHANNEL TRPM"/>
    <property type="match status" value="1"/>
</dbReference>
<comment type="caution">
    <text evidence="7">The sequence shown here is derived from an EMBL/GenBank/DDBJ whole genome shotgun (WGS) entry which is preliminary data.</text>
</comment>
<evidence type="ECO:0000313" key="7">
    <source>
        <dbReference type="EMBL" id="CAF1430706.1"/>
    </source>
</evidence>
<dbReference type="PANTHER" id="PTHR13800">
    <property type="entry name" value="TRANSIENT RECEPTOR POTENTIAL CATION CHANNEL, SUBFAMILY M, MEMBER 6"/>
    <property type="match status" value="1"/>
</dbReference>
<keyword evidence="4 5" id="KW-0472">Membrane</keyword>
<sequence length="559" mass="64649">MVTFNRSTTNLKQTLSTPTHQTDDIIDINTETSKKTDELTILNESIHISIPLSSSLSITQRFYEFYNAPITKFWYNAIFYLLFLFLFTYMVLVRTPLRPSIAEYIVTIYLATSAIDTAREICTSSSPRFRRRLILYFSDFVHICDSLAILVYGIGFLLRFRSSTLYIARLLYCLDVSYWWIHLLTYISVHKSVGPYIHIAAQNLIDLFNFIIIILVVMVSFGVSRQAIKYPNELCDDYNSGTLSNDYTHCRLSDENDLRKTSIINNDVSVDFVLENKNVDNQSIEMVTFNRSTTNLKQTLSTPTHQTDDIIDINTETSKKTDELTILNESIHISIPLSSSLSITQRFYEFYNAPITKFWYNAIFYLLFLFLFTYMVLVRTPLRPSIAEYIVTIYLATSAIDTAREICTSSSPRFRRRLILYFSDFVHICDSLAILVYGIGFLLRFRSSTLYIARLLYCLDVSYWWIHLLTYISVHKSVGPYIHIAAQNLIDLFNFIIIILVVMVSFGVSRQAIKYPNELWSWRSVSACFGGFIAFSNLSLQYNTVGTYQLIKLQVTPSK</sequence>
<evidence type="ECO:0000256" key="3">
    <source>
        <dbReference type="ARBA" id="ARBA00022989"/>
    </source>
</evidence>
<reference evidence="7" key="1">
    <citation type="submission" date="2021-02" db="EMBL/GenBank/DDBJ databases">
        <authorList>
            <person name="Nowell W R."/>
        </authorList>
    </citation>
    <scope>NUCLEOTIDE SEQUENCE</scope>
</reference>
<feature type="transmembrane region" description="Helical" evidence="5">
    <location>
        <begin position="133"/>
        <end position="158"/>
    </location>
</feature>
<feature type="transmembrane region" description="Helical" evidence="5">
    <location>
        <begin position="170"/>
        <end position="187"/>
    </location>
</feature>
<comment type="subcellular location">
    <subcellularLocation>
        <location evidence="1">Membrane</location>
        <topology evidence="1">Multi-pass membrane protein</topology>
    </subcellularLocation>
</comment>
<feature type="transmembrane region" description="Helical" evidence="5">
    <location>
        <begin position="418"/>
        <end position="443"/>
    </location>
</feature>
<proteinExistence type="predicted"/>
<dbReference type="GO" id="GO:0005886">
    <property type="term" value="C:plasma membrane"/>
    <property type="evidence" value="ECO:0007669"/>
    <property type="project" value="TreeGrafter"/>
</dbReference>
<feature type="transmembrane region" description="Helical" evidence="5">
    <location>
        <begin position="455"/>
        <end position="474"/>
    </location>
</feature>
<dbReference type="GO" id="GO:0005261">
    <property type="term" value="F:monoatomic cation channel activity"/>
    <property type="evidence" value="ECO:0007669"/>
    <property type="project" value="TreeGrafter"/>
</dbReference>
<dbReference type="AlphaFoldDB" id="A0A815NAV9"/>
<evidence type="ECO:0000256" key="5">
    <source>
        <dbReference type="SAM" id="Phobius"/>
    </source>
</evidence>
<protein>
    <recommendedName>
        <fullName evidence="6">Ion transport domain-containing protein</fullName>
    </recommendedName>
</protein>
<feature type="transmembrane region" description="Helical" evidence="5">
    <location>
        <begin position="73"/>
        <end position="92"/>
    </location>
</feature>
<name>A0A815NAV9_9BILA</name>
<dbReference type="GO" id="GO:0030001">
    <property type="term" value="P:metal ion transport"/>
    <property type="evidence" value="ECO:0007669"/>
    <property type="project" value="TreeGrafter"/>
</dbReference>
<keyword evidence="2 5" id="KW-0812">Transmembrane</keyword>
<feature type="transmembrane region" description="Helical" evidence="5">
    <location>
        <begin position="358"/>
        <end position="377"/>
    </location>
</feature>
<dbReference type="Pfam" id="PF00520">
    <property type="entry name" value="Ion_trans"/>
    <property type="match status" value="1"/>
</dbReference>